<dbReference type="Proteomes" id="UP000828390">
    <property type="component" value="Unassembled WGS sequence"/>
</dbReference>
<evidence type="ECO:0000313" key="2">
    <source>
        <dbReference type="Proteomes" id="UP000828390"/>
    </source>
</evidence>
<organism evidence="1 2">
    <name type="scientific">Dreissena polymorpha</name>
    <name type="common">Zebra mussel</name>
    <name type="synonym">Mytilus polymorpha</name>
    <dbReference type="NCBI Taxonomy" id="45954"/>
    <lineage>
        <taxon>Eukaryota</taxon>
        <taxon>Metazoa</taxon>
        <taxon>Spiralia</taxon>
        <taxon>Lophotrochozoa</taxon>
        <taxon>Mollusca</taxon>
        <taxon>Bivalvia</taxon>
        <taxon>Autobranchia</taxon>
        <taxon>Heteroconchia</taxon>
        <taxon>Euheterodonta</taxon>
        <taxon>Imparidentia</taxon>
        <taxon>Neoheterodontei</taxon>
        <taxon>Myida</taxon>
        <taxon>Dreissenoidea</taxon>
        <taxon>Dreissenidae</taxon>
        <taxon>Dreissena</taxon>
    </lineage>
</organism>
<reference evidence="1" key="1">
    <citation type="journal article" date="2019" name="bioRxiv">
        <title>The Genome of the Zebra Mussel, Dreissena polymorpha: A Resource for Invasive Species Research.</title>
        <authorList>
            <person name="McCartney M.A."/>
            <person name="Auch B."/>
            <person name="Kono T."/>
            <person name="Mallez S."/>
            <person name="Zhang Y."/>
            <person name="Obille A."/>
            <person name="Becker A."/>
            <person name="Abrahante J.E."/>
            <person name="Garbe J."/>
            <person name="Badalamenti J.P."/>
            <person name="Herman A."/>
            <person name="Mangelson H."/>
            <person name="Liachko I."/>
            <person name="Sullivan S."/>
            <person name="Sone E.D."/>
            <person name="Koren S."/>
            <person name="Silverstein K.A.T."/>
            <person name="Beckman K.B."/>
            <person name="Gohl D.M."/>
        </authorList>
    </citation>
    <scope>NUCLEOTIDE SEQUENCE</scope>
    <source>
        <strain evidence="1">Duluth1</strain>
        <tissue evidence="1">Whole animal</tissue>
    </source>
</reference>
<comment type="caution">
    <text evidence="1">The sequence shown here is derived from an EMBL/GenBank/DDBJ whole genome shotgun (WGS) entry which is preliminary data.</text>
</comment>
<reference evidence="1" key="2">
    <citation type="submission" date="2020-11" db="EMBL/GenBank/DDBJ databases">
        <authorList>
            <person name="McCartney M.A."/>
            <person name="Auch B."/>
            <person name="Kono T."/>
            <person name="Mallez S."/>
            <person name="Becker A."/>
            <person name="Gohl D.M."/>
            <person name="Silverstein K.A.T."/>
            <person name="Koren S."/>
            <person name="Bechman K.B."/>
            <person name="Herman A."/>
            <person name="Abrahante J.E."/>
            <person name="Garbe J."/>
        </authorList>
    </citation>
    <scope>NUCLEOTIDE SEQUENCE</scope>
    <source>
        <strain evidence="1">Duluth1</strain>
        <tissue evidence="1">Whole animal</tissue>
    </source>
</reference>
<name>A0A9D4D3N0_DREPO</name>
<proteinExistence type="predicted"/>
<gene>
    <name evidence="1" type="ORF">DPMN_044825</name>
</gene>
<evidence type="ECO:0000313" key="1">
    <source>
        <dbReference type="EMBL" id="KAH3738197.1"/>
    </source>
</evidence>
<dbReference type="EMBL" id="JAIWYP010000011">
    <property type="protein sequence ID" value="KAH3738197.1"/>
    <property type="molecule type" value="Genomic_DNA"/>
</dbReference>
<protein>
    <submittedName>
        <fullName evidence="1">Uncharacterized protein</fullName>
    </submittedName>
</protein>
<dbReference type="AlphaFoldDB" id="A0A9D4D3N0"/>
<keyword evidence="2" id="KW-1185">Reference proteome</keyword>
<sequence length="59" mass="6897">MPCISVDDNVVLKSYEGSAEGMVQSFMDRYLCSNVDEIIEELWLQDRHHFDDTIQVNFI</sequence>
<accession>A0A9D4D3N0</accession>